<evidence type="ECO:0000256" key="4">
    <source>
        <dbReference type="RuleBase" id="RU004335"/>
    </source>
</evidence>
<proteinExistence type="inferred from homology"/>
<evidence type="ECO:0000256" key="6">
    <source>
        <dbReference type="SAM" id="SignalP"/>
    </source>
</evidence>
<dbReference type="EMBL" id="CP093344">
    <property type="protein sequence ID" value="WOG87811.1"/>
    <property type="molecule type" value="Genomic_DNA"/>
</dbReference>
<dbReference type="GO" id="GO:0005975">
    <property type="term" value="P:carbohydrate metabolic process"/>
    <property type="evidence" value="ECO:0007669"/>
    <property type="project" value="InterPro"/>
</dbReference>
<dbReference type="SUPFAM" id="SSF51445">
    <property type="entry name" value="(Trans)glycosidases"/>
    <property type="match status" value="1"/>
</dbReference>
<dbReference type="PANTHER" id="PTHR32227">
    <property type="entry name" value="GLUCAN ENDO-1,3-BETA-GLUCOSIDASE BG1-RELATED-RELATED"/>
    <property type="match status" value="1"/>
</dbReference>
<evidence type="ECO:0008006" key="9">
    <source>
        <dbReference type="Google" id="ProtNLM"/>
    </source>
</evidence>
<dbReference type="PROSITE" id="PS00587">
    <property type="entry name" value="GLYCOSYL_HYDROL_F17"/>
    <property type="match status" value="1"/>
</dbReference>
<dbReference type="Pfam" id="PF00332">
    <property type="entry name" value="Glyco_hydro_17"/>
    <property type="match status" value="1"/>
</dbReference>
<evidence type="ECO:0000256" key="1">
    <source>
        <dbReference type="ARBA" id="ARBA00008773"/>
    </source>
</evidence>
<protein>
    <recommendedName>
        <fullName evidence="9">Glucan endo-1,3-beta-D-glucosidase</fullName>
    </recommendedName>
</protein>
<reference evidence="7" key="1">
    <citation type="journal article" date="2016" name="Nat. Genet.">
        <title>A high-quality carrot genome assembly provides new insights into carotenoid accumulation and asterid genome evolution.</title>
        <authorList>
            <person name="Iorizzo M."/>
            <person name="Ellison S."/>
            <person name="Senalik D."/>
            <person name="Zeng P."/>
            <person name="Satapoomin P."/>
            <person name="Huang J."/>
            <person name="Bowman M."/>
            <person name="Iovene M."/>
            <person name="Sanseverino W."/>
            <person name="Cavagnaro P."/>
            <person name="Yildiz M."/>
            <person name="Macko-Podgorni A."/>
            <person name="Moranska E."/>
            <person name="Grzebelus E."/>
            <person name="Grzebelus D."/>
            <person name="Ashrafi H."/>
            <person name="Zheng Z."/>
            <person name="Cheng S."/>
            <person name="Spooner D."/>
            <person name="Van Deynze A."/>
            <person name="Simon P."/>
        </authorList>
    </citation>
    <scope>NUCLEOTIDE SEQUENCE</scope>
    <source>
        <tissue evidence="7">Leaf</tissue>
    </source>
</reference>
<dbReference type="InterPro" id="IPR000490">
    <property type="entry name" value="Glyco_hydro_17"/>
</dbReference>
<keyword evidence="3 5" id="KW-0326">Glycosidase</keyword>
<dbReference type="GO" id="GO:0004553">
    <property type="term" value="F:hydrolase activity, hydrolyzing O-glycosyl compounds"/>
    <property type="evidence" value="ECO:0007669"/>
    <property type="project" value="InterPro"/>
</dbReference>
<dbReference type="InterPro" id="IPR017853">
    <property type="entry name" value="GH"/>
</dbReference>
<sequence length="361" mass="40059">MRYRVPLSLLLLSLLCAGFLQLTSEGGQKVGICYGQMGGNQPPAHEAVELVQSVGIQRMRLYGPDHSALEALKNTGIEVVLGVPNEHLHMLSSGQDGADQWVQEYVKNYQDVKFRYIVVGNGIAPLHAQNSEFAEFLLPAMQNIKNAISASGLQDQIKVTTALDQSEILSQSSPPSAGEFRPDMRDFIDGIINFLVNNNAPLLVNIHPYFSYIYYKDEIPHGLGEPTKWFVNPRLKYALFQQTQSMVRDGSLGYTNVFDAMVDSVYSALEKANGSSLDVVVSEIGWPTAGAADANRKNAAAHNNNLINHVRNNGTPKRPHKSVETYIYSLFDENGKSPEVNKHWGVFWNNKQAKYEISFQG</sequence>
<evidence type="ECO:0000313" key="8">
    <source>
        <dbReference type="Proteomes" id="UP000077755"/>
    </source>
</evidence>
<feature type="signal peptide" evidence="6">
    <location>
        <begin position="1"/>
        <end position="22"/>
    </location>
</feature>
<keyword evidence="2 5" id="KW-0378">Hydrolase</keyword>
<organism evidence="7 8">
    <name type="scientific">Daucus carota subsp. sativus</name>
    <name type="common">Carrot</name>
    <dbReference type="NCBI Taxonomy" id="79200"/>
    <lineage>
        <taxon>Eukaryota</taxon>
        <taxon>Viridiplantae</taxon>
        <taxon>Streptophyta</taxon>
        <taxon>Embryophyta</taxon>
        <taxon>Tracheophyta</taxon>
        <taxon>Spermatophyta</taxon>
        <taxon>Magnoliopsida</taxon>
        <taxon>eudicotyledons</taxon>
        <taxon>Gunneridae</taxon>
        <taxon>Pentapetalae</taxon>
        <taxon>asterids</taxon>
        <taxon>campanulids</taxon>
        <taxon>Apiales</taxon>
        <taxon>Apiaceae</taxon>
        <taxon>Apioideae</taxon>
        <taxon>Scandiceae</taxon>
        <taxon>Daucinae</taxon>
        <taxon>Daucus</taxon>
        <taxon>Daucus sect. Daucus</taxon>
    </lineage>
</organism>
<keyword evidence="6" id="KW-0732">Signal</keyword>
<dbReference type="FunFam" id="3.20.20.80:FF:000010">
    <property type="entry name" value="glucan endo-1,3-beta-glucosidase, basic"/>
    <property type="match status" value="1"/>
</dbReference>
<dbReference type="Gene3D" id="3.20.20.80">
    <property type="entry name" value="Glycosidases"/>
    <property type="match status" value="1"/>
</dbReference>
<dbReference type="AlphaFoldDB" id="A0AAF1APP3"/>
<evidence type="ECO:0000313" key="7">
    <source>
        <dbReference type="EMBL" id="WOG87811.1"/>
    </source>
</evidence>
<feature type="chain" id="PRO_5042266197" description="Glucan endo-1,3-beta-D-glucosidase" evidence="6">
    <location>
        <begin position="23"/>
        <end position="361"/>
    </location>
</feature>
<evidence type="ECO:0000256" key="3">
    <source>
        <dbReference type="ARBA" id="ARBA00023295"/>
    </source>
</evidence>
<evidence type="ECO:0000256" key="2">
    <source>
        <dbReference type="ARBA" id="ARBA00022801"/>
    </source>
</evidence>
<dbReference type="InterPro" id="IPR044965">
    <property type="entry name" value="Glyco_hydro_17_plant"/>
</dbReference>
<gene>
    <name evidence="7" type="ORF">DCAR_0207043</name>
</gene>
<evidence type="ECO:0000256" key="5">
    <source>
        <dbReference type="RuleBase" id="RU004336"/>
    </source>
</evidence>
<name>A0AAF1APP3_DAUCS</name>
<comment type="similarity">
    <text evidence="1 4">Belongs to the glycosyl hydrolase 17 family.</text>
</comment>
<keyword evidence="8" id="KW-1185">Reference proteome</keyword>
<dbReference type="Proteomes" id="UP000077755">
    <property type="component" value="Chromosome 2"/>
</dbReference>
<reference evidence="7" key="2">
    <citation type="submission" date="2022-03" db="EMBL/GenBank/DDBJ databases">
        <title>Draft title - Genomic analysis of global carrot germplasm unveils the trajectory of domestication and the origin of high carotenoid orange carrot.</title>
        <authorList>
            <person name="Iorizzo M."/>
            <person name="Ellison S."/>
            <person name="Senalik D."/>
            <person name="Macko-Podgorni A."/>
            <person name="Grzebelus D."/>
            <person name="Bostan H."/>
            <person name="Rolling W."/>
            <person name="Curaba J."/>
            <person name="Simon P."/>
        </authorList>
    </citation>
    <scope>NUCLEOTIDE SEQUENCE</scope>
    <source>
        <tissue evidence="7">Leaf</tissue>
    </source>
</reference>
<accession>A0AAF1APP3</accession>